<gene>
    <name evidence="13" type="ORF">LSH36_123g05020</name>
</gene>
<feature type="domain" description="ERCC4" evidence="12">
    <location>
        <begin position="604"/>
        <end position="684"/>
    </location>
</feature>
<dbReference type="GO" id="GO:0000712">
    <property type="term" value="P:resolution of meiotic recombination intermediates"/>
    <property type="evidence" value="ECO:0007669"/>
    <property type="project" value="TreeGrafter"/>
</dbReference>
<dbReference type="FunFam" id="3.40.50.10130:FF:000002">
    <property type="entry name" value="DNA repair endonuclease XPF"/>
    <property type="match status" value="1"/>
</dbReference>
<dbReference type="AlphaFoldDB" id="A0AAD9N8Q1"/>
<evidence type="ECO:0000256" key="7">
    <source>
        <dbReference type="ARBA" id="ARBA00023125"/>
    </source>
</evidence>
<feature type="compositionally biased region" description="Basic and acidic residues" evidence="11">
    <location>
        <begin position="413"/>
        <end position="430"/>
    </location>
</feature>
<evidence type="ECO:0000256" key="2">
    <source>
        <dbReference type="ARBA" id="ARBA00010015"/>
    </source>
</evidence>
<evidence type="ECO:0000256" key="9">
    <source>
        <dbReference type="ARBA" id="ARBA00023242"/>
    </source>
</evidence>
<evidence type="ECO:0000256" key="5">
    <source>
        <dbReference type="ARBA" id="ARBA00022763"/>
    </source>
</evidence>
<proteinExistence type="inferred from homology"/>
<dbReference type="Gene3D" id="3.40.50.10130">
    <property type="match status" value="1"/>
</dbReference>
<keyword evidence="3" id="KW-0540">Nuclease</keyword>
<comment type="caution">
    <text evidence="13">The sequence shown here is derived from an EMBL/GenBank/DDBJ whole genome shotgun (WGS) entry which is preliminary data.</text>
</comment>
<dbReference type="Gene3D" id="1.10.150.20">
    <property type="entry name" value="5' to 3' exonuclease, C-terminal subdomain"/>
    <property type="match status" value="1"/>
</dbReference>
<evidence type="ECO:0000256" key="1">
    <source>
        <dbReference type="ARBA" id="ARBA00004123"/>
    </source>
</evidence>
<keyword evidence="6" id="KW-0378">Hydrolase</keyword>
<sequence>MLLMEYENQIFLDAFHDDGLTIIARGLGVERVFLNFVKLYSDPGNLVLVLNTTTIEEEYFLEQLLSTGRNPPPKALTTEYNANERNAIYMEGGVIFVTSRILVVDMLTDKVPTHLITGILVYRAHKIIESCQEAFILRLYRQKNKTGFIKAFSDSSQSFTAGFCHVERVMKNLFVKKLFLWPRFHANVVDYFSRHKVDVVEIQIQMTQYMVACQRALLDLIDACVKELKRGNPAIDTDEFTVENAITKDFDTLVHLHLDPIWHQLGAKTKQLVADIKTLRLILEYLTQYDCVNFYNLVQSVRTNEKVFGSSSVWLFLDAAESLFVNAKERLFGPKERLKKQKKTNNKETSEKDANFLFEECPKWAGLKEVLREIQEHNKESEDPKEDAPSRGANPVLVCAADDRSCNQLREQQQPRERCVERKKPKKDLSTELTLTQMMSSGYTESDPTKTGSDDRKIDNSDATSCGILDGVMTVLHPLHGNNDPFSFAKTLRDLQPRYVVLYDSDMNFVRQLEVYKASNPGRPLCVYFLMYTGSSEEQRYLTSLRKEKEAFEYLIKTKATMVIPEEREGRADDDVSLSRDSTAANSTVNTRKAAKRDSGVQHKIIVDMREFRSELPSLIHRRGVDIEPITINIGDYILSPEICVERKSVSDLIGSLNNGRLYNQCVMMCRYYPRPVLLIEFDPQKSFSLLQGRHTLSSELCSQDVTSKLTLLTMCFPSLRIIWCQSPYTTAELFEEIKPDAAAAIAVGGDSDQELRAKYSLTPQEMLRKMPGVTSKNIFALMNRVQSVAELVTLTEHELQTILDSESHAKQLYRFLHSDHQQREMETVSGRPSSVAGTKNVCCLRGGVETGLKQRKIRIDDTEGGEAMLRPSSPHEGAPIDDHVPFLRVYSLHLNLFVGTAMTNILASS</sequence>
<comment type="subcellular location">
    <subcellularLocation>
        <location evidence="1">Nucleus</location>
    </subcellularLocation>
</comment>
<dbReference type="InterPro" id="IPR047520">
    <property type="entry name" value="XPF_nuclease"/>
</dbReference>
<keyword evidence="14" id="KW-1185">Reference proteome</keyword>
<dbReference type="PANTHER" id="PTHR10150">
    <property type="entry name" value="DNA REPAIR ENDONUCLEASE XPF"/>
    <property type="match status" value="1"/>
</dbReference>
<keyword evidence="7" id="KW-0238">DNA-binding</keyword>
<organism evidence="13 14">
    <name type="scientific">Paralvinella palmiformis</name>
    <dbReference type="NCBI Taxonomy" id="53620"/>
    <lineage>
        <taxon>Eukaryota</taxon>
        <taxon>Metazoa</taxon>
        <taxon>Spiralia</taxon>
        <taxon>Lophotrochozoa</taxon>
        <taxon>Annelida</taxon>
        <taxon>Polychaeta</taxon>
        <taxon>Sedentaria</taxon>
        <taxon>Canalipalpata</taxon>
        <taxon>Terebellida</taxon>
        <taxon>Terebelliformia</taxon>
        <taxon>Alvinellidae</taxon>
        <taxon>Paralvinella</taxon>
    </lineage>
</organism>
<dbReference type="GO" id="GO:0000110">
    <property type="term" value="C:nucleotide-excision repair factor 1 complex"/>
    <property type="evidence" value="ECO:0007669"/>
    <property type="project" value="TreeGrafter"/>
</dbReference>
<accession>A0AAD9N8Q1</accession>
<dbReference type="InterPro" id="IPR011335">
    <property type="entry name" value="Restrct_endonuc-II-like"/>
</dbReference>
<dbReference type="SUPFAM" id="SSF52980">
    <property type="entry name" value="Restriction endonuclease-like"/>
    <property type="match status" value="1"/>
</dbReference>
<evidence type="ECO:0000313" key="13">
    <source>
        <dbReference type="EMBL" id="KAK2160990.1"/>
    </source>
</evidence>
<reference evidence="13" key="1">
    <citation type="journal article" date="2023" name="Mol. Biol. Evol.">
        <title>Third-Generation Sequencing Reveals the Adaptive Role of the Epigenome in Three Deep-Sea Polychaetes.</title>
        <authorList>
            <person name="Perez M."/>
            <person name="Aroh O."/>
            <person name="Sun Y."/>
            <person name="Lan Y."/>
            <person name="Juniper S.K."/>
            <person name="Young C.R."/>
            <person name="Angers B."/>
            <person name="Qian P.Y."/>
        </authorList>
    </citation>
    <scope>NUCLEOTIDE SEQUENCE</scope>
    <source>
        <strain evidence="13">P08H-3</strain>
    </source>
</reference>
<dbReference type="SMART" id="SM00891">
    <property type="entry name" value="ERCC4"/>
    <property type="match status" value="1"/>
</dbReference>
<evidence type="ECO:0000256" key="3">
    <source>
        <dbReference type="ARBA" id="ARBA00022722"/>
    </source>
</evidence>
<dbReference type="EMBL" id="JAODUP010000123">
    <property type="protein sequence ID" value="KAK2160990.1"/>
    <property type="molecule type" value="Genomic_DNA"/>
</dbReference>
<feature type="compositionally biased region" description="Polar residues" evidence="11">
    <location>
        <begin position="431"/>
        <end position="451"/>
    </location>
</feature>
<dbReference type="InterPro" id="IPR006166">
    <property type="entry name" value="ERCC4_domain"/>
</dbReference>
<keyword evidence="9" id="KW-0539">Nucleus</keyword>
<evidence type="ECO:0000256" key="8">
    <source>
        <dbReference type="ARBA" id="ARBA00023204"/>
    </source>
</evidence>
<dbReference type="InterPro" id="IPR010994">
    <property type="entry name" value="RuvA_2-like"/>
</dbReference>
<dbReference type="CDD" id="cd20078">
    <property type="entry name" value="XPF_nuclease_XPF_euk"/>
    <property type="match status" value="1"/>
</dbReference>
<keyword evidence="5" id="KW-0227">DNA damage</keyword>
<comment type="similarity">
    <text evidence="2">Belongs to the XPF family.</text>
</comment>
<dbReference type="PANTHER" id="PTHR10150:SF0">
    <property type="entry name" value="DNA REPAIR ENDONUCLEASE XPF"/>
    <property type="match status" value="1"/>
</dbReference>
<dbReference type="Proteomes" id="UP001208570">
    <property type="component" value="Unassembled WGS sequence"/>
</dbReference>
<dbReference type="GO" id="GO:1901255">
    <property type="term" value="P:nucleotide-excision repair involved in interstrand cross-link repair"/>
    <property type="evidence" value="ECO:0007669"/>
    <property type="project" value="TreeGrafter"/>
</dbReference>
<evidence type="ECO:0000256" key="10">
    <source>
        <dbReference type="ARBA" id="ARBA00072370"/>
    </source>
</evidence>
<dbReference type="Pfam" id="PF02732">
    <property type="entry name" value="ERCC4"/>
    <property type="match status" value="1"/>
</dbReference>
<dbReference type="SUPFAM" id="SSF47781">
    <property type="entry name" value="RuvA domain 2-like"/>
    <property type="match status" value="1"/>
</dbReference>
<keyword evidence="8" id="KW-0234">DNA repair</keyword>
<dbReference type="GO" id="GO:0003697">
    <property type="term" value="F:single-stranded DNA binding"/>
    <property type="evidence" value="ECO:0007669"/>
    <property type="project" value="TreeGrafter"/>
</dbReference>
<evidence type="ECO:0000259" key="12">
    <source>
        <dbReference type="SMART" id="SM00891"/>
    </source>
</evidence>
<evidence type="ECO:0000313" key="14">
    <source>
        <dbReference type="Proteomes" id="UP001208570"/>
    </source>
</evidence>
<dbReference type="GO" id="GO:0000014">
    <property type="term" value="F:single-stranded DNA endodeoxyribonuclease activity"/>
    <property type="evidence" value="ECO:0007669"/>
    <property type="project" value="TreeGrafter"/>
</dbReference>
<feature type="region of interest" description="Disordered" evidence="11">
    <location>
        <begin position="408"/>
        <end position="458"/>
    </location>
</feature>
<feature type="compositionally biased region" description="Basic and acidic residues" evidence="11">
    <location>
        <begin position="568"/>
        <end position="578"/>
    </location>
</feature>
<keyword evidence="4" id="KW-0255">Endonuclease</keyword>
<protein>
    <recommendedName>
        <fullName evidence="10">DNA repair endonuclease XPF</fullName>
    </recommendedName>
</protein>
<evidence type="ECO:0000256" key="11">
    <source>
        <dbReference type="SAM" id="MobiDB-lite"/>
    </source>
</evidence>
<evidence type="ECO:0000256" key="4">
    <source>
        <dbReference type="ARBA" id="ARBA00022759"/>
    </source>
</evidence>
<feature type="region of interest" description="Disordered" evidence="11">
    <location>
        <begin position="568"/>
        <end position="596"/>
    </location>
</feature>
<feature type="compositionally biased region" description="Polar residues" evidence="11">
    <location>
        <begin position="579"/>
        <end position="591"/>
    </location>
</feature>
<dbReference type="GO" id="GO:0003684">
    <property type="term" value="F:damaged DNA binding"/>
    <property type="evidence" value="ECO:0007669"/>
    <property type="project" value="TreeGrafter"/>
</dbReference>
<name>A0AAD9N8Q1_9ANNE</name>
<dbReference type="GO" id="GO:0000724">
    <property type="term" value="P:double-strand break repair via homologous recombination"/>
    <property type="evidence" value="ECO:0007669"/>
    <property type="project" value="TreeGrafter"/>
</dbReference>
<evidence type="ECO:0000256" key="6">
    <source>
        <dbReference type="ARBA" id="ARBA00022801"/>
    </source>
</evidence>